<evidence type="ECO:0000259" key="1">
    <source>
        <dbReference type="Pfam" id="PF08818"/>
    </source>
</evidence>
<evidence type="ECO:0000313" key="2">
    <source>
        <dbReference type="EMBL" id="QTV05009.1"/>
    </source>
</evidence>
<accession>A0ABX7XAT6</accession>
<dbReference type="InterPro" id="IPR014922">
    <property type="entry name" value="YdhG-like"/>
</dbReference>
<sequence>MANVFSTIEEYIDTFEGDKKNILHSLSNFIQNLVPEAKPTINYKMPTYKLNGNLIHFAMFKNHVGIYPGEDMIELYKDDLKNYKTSKGTIQIQLDQEIPFDTLQKIILHKVEILKNKEVPDWKKYHDQYADITNKLVEIVSKTDLVKEFKWGGDIYTYNGKNVLAFSGFKNHYSLWFHNGVFLEDKAKVLISANEEKTKALRQWRFKSIEDLDTKLIESYIKEAIQIAKEGKELILVKEPPKEPPKEPQGILKEALEQDQDLHQAFFALTPGRRKDYIEYIDEAKQEKTKINRLNKIKPIILEGKGLHDKYKS</sequence>
<protein>
    <submittedName>
        <fullName evidence="2">DUF1801 domain-containing protein</fullName>
    </submittedName>
</protein>
<keyword evidence="3" id="KW-1185">Reference proteome</keyword>
<name>A0ABX7XAT6_9FLAO</name>
<dbReference type="EMBL" id="CP072842">
    <property type="protein sequence ID" value="QTV05009.1"/>
    <property type="molecule type" value="Genomic_DNA"/>
</dbReference>
<dbReference type="Gene3D" id="3.90.1150.200">
    <property type="match status" value="2"/>
</dbReference>
<gene>
    <name evidence="2" type="ORF">J9309_09435</name>
</gene>
<dbReference type="Pfam" id="PF13376">
    <property type="entry name" value="OmdA"/>
    <property type="match status" value="1"/>
</dbReference>
<reference evidence="2 3" key="1">
    <citation type="journal article" date="2021" name="Int. J. Syst. Evol. Microbiol.">
        <title>Faecalibacter bovis sp. nov., isolated from cow faeces.</title>
        <authorList>
            <person name="Li F."/>
            <person name="Zhao W."/>
            <person name="Hong Q."/>
            <person name="Shao Q."/>
            <person name="Song J."/>
            <person name="Yang S."/>
        </authorList>
    </citation>
    <scope>NUCLEOTIDE SEQUENCE [LARGE SCALE GENOMIC DNA]</scope>
    <source>
        <strain evidence="2 3">ZY171143</strain>
    </source>
</reference>
<dbReference type="SUPFAM" id="SSF159888">
    <property type="entry name" value="YdhG-like"/>
    <property type="match status" value="2"/>
</dbReference>
<feature type="domain" description="YdhG-like" evidence="1">
    <location>
        <begin position="132"/>
        <end position="225"/>
    </location>
</feature>
<proteinExistence type="predicted"/>
<feature type="domain" description="YdhG-like" evidence="1">
    <location>
        <begin position="19"/>
        <end position="109"/>
    </location>
</feature>
<dbReference type="Pfam" id="PF08818">
    <property type="entry name" value="DUF1801"/>
    <property type="match status" value="2"/>
</dbReference>
<organism evidence="2 3">
    <name type="scientific">Faecalibacter bovis</name>
    <dbReference type="NCBI Taxonomy" id="2898187"/>
    <lineage>
        <taxon>Bacteria</taxon>
        <taxon>Pseudomonadati</taxon>
        <taxon>Bacteroidota</taxon>
        <taxon>Flavobacteriia</taxon>
        <taxon>Flavobacteriales</taxon>
        <taxon>Weeksellaceae</taxon>
        <taxon>Faecalibacter</taxon>
    </lineage>
</organism>
<evidence type="ECO:0000313" key="3">
    <source>
        <dbReference type="Proteomes" id="UP000672011"/>
    </source>
</evidence>
<reference evidence="3" key="2">
    <citation type="submission" date="2021-04" db="EMBL/GenBank/DDBJ databases">
        <title>Taxonomy of Flavobacteriaceae bacterium ZY171143.</title>
        <authorList>
            <person name="Li F."/>
        </authorList>
    </citation>
    <scope>NUCLEOTIDE SEQUENCE [LARGE SCALE GENOMIC DNA]</scope>
    <source>
        <strain evidence="3">ZY171143</strain>
    </source>
</reference>
<dbReference type="RefSeq" id="WP_230475637.1">
    <property type="nucleotide sequence ID" value="NZ_CP072842.1"/>
</dbReference>
<dbReference type="Proteomes" id="UP000672011">
    <property type="component" value="Chromosome"/>
</dbReference>